<name>A0A812N1A4_9DINO</name>
<dbReference type="Proteomes" id="UP000604046">
    <property type="component" value="Unassembled WGS sequence"/>
</dbReference>
<feature type="region of interest" description="Disordered" evidence="1">
    <location>
        <begin position="37"/>
        <end position="73"/>
    </location>
</feature>
<dbReference type="EMBL" id="CAJNDS010001990">
    <property type="protein sequence ID" value="CAE7293674.1"/>
    <property type="molecule type" value="Genomic_DNA"/>
</dbReference>
<dbReference type="InterPro" id="IPR011009">
    <property type="entry name" value="Kinase-like_dom_sf"/>
</dbReference>
<organism evidence="2 3">
    <name type="scientific">Symbiodinium natans</name>
    <dbReference type="NCBI Taxonomy" id="878477"/>
    <lineage>
        <taxon>Eukaryota</taxon>
        <taxon>Sar</taxon>
        <taxon>Alveolata</taxon>
        <taxon>Dinophyceae</taxon>
        <taxon>Suessiales</taxon>
        <taxon>Symbiodiniaceae</taxon>
        <taxon>Symbiodinium</taxon>
    </lineage>
</organism>
<gene>
    <name evidence="2" type="ORF">SNAT2548_LOCUS15467</name>
</gene>
<dbReference type="SUPFAM" id="SSF56112">
    <property type="entry name" value="Protein kinase-like (PK-like)"/>
    <property type="match status" value="1"/>
</dbReference>
<keyword evidence="3" id="KW-1185">Reference proteome</keyword>
<protein>
    <recommendedName>
        <fullName evidence="4">Protein kinase domain-containing protein</fullName>
    </recommendedName>
</protein>
<evidence type="ECO:0000313" key="2">
    <source>
        <dbReference type="EMBL" id="CAE7293674.1"/>
    </source>
</evidence>
<comment type="caution">
    <text evidence="2">The sequence shown here is derived from an EMBL/GenBank/DDBJ whole genome shotgun (WGS) entry which is preliminary data.</text>
</comment>
<evidence type="ECO:0008006" key="4">
    <source>
        <dbReference type="Google" id="ProtNLM"/>
    </source>
</evidence>
<sequence>MAFSRAPRFTPTRESLPGPATYRIQRLFDSSTIRPIRREAQKQPAIPKEAAGPVLLGRSRPPVGKGEGKEKREHEKLLPAVAGPLMEEPCWLDVARVEGPLRKNARAVTGALFLAYVVKTGQKFVLKKKASDEHGEPDAVFLREAEFMNAHKHPNIANILFVSSSPTTVIAVELLGPPLSTTQQHINRVGLKETCH</sequence>
<evidence type="ECO:0000313" key="3">
    <source>
        <dbReference type="Proteomes" id="UP000604046"/>
    </source>
</evidence>
<reference evidence="2" key="1">
    <citation type="submission" date="2021-02" db="EMBL/GenBank/DDBJ databases">
        <authorList>
            <person name="Dougan E. K."/>
            <person name="Rhodes N."/>
            <person name="Thang M."/>
            <person name="Chan C."/>
        </authorList>
    </citation>
    <scope>NUCLEOTIDE SEQUENCE</scope>
</reference>
<evidence type="ECO:0000256" key="1">
    <source>
        <dbReference type="SAM" id="MobiDB-lite"/>
    </source>
</evidence>
<proteinExistence type="predicted"/>
<dbReference type="AlphaFoldDB" id="A0A812N1A4"/>
<accession>A0A812N1A4</accession>